<evidence type="ECO:0000313" key="3">
    <source>
        <dbReference type="Proteomes" id="UP000247409"/>
    </source>
</evidence>
<evidence type="ECO:0000256" key="1">
    <source>
        <dbReference type="SAM" id="MobiDB-lite"/>
    </source>
</evidence>
<dbReference type="Proteomes" id="UP000247409">
    <property type="component" value="Unassembled WGS sequence"/>
</dbReference>
<feature type="compositionally biased region" description="Basic and acidic residues" evidence="1">
    <location>
        <begin position="89"/>
        <end position="112"/>
    </location>
</feature>
<sequence length="248" mass="26911">MERTPRPRKSGEFGPKISATRRKRNKRWLTSLGRWAYSPALRSKQPIGPTKINGFQGAISAATVQHTASSSRNLAGIVPKPPKSTRPNGHYEVRTGEPKVGKQHTIAERNEGGKATPDALSRVDSSQSDEARNRRDIFAEVIVQDDRDVKPVAGPPTNVVSADPTLGNAAKRGDSPKKPDTVHPEKEELPLAKYGAGNDANPRGITNRIGTAEKELEGNRQPVGSREARDTGPGTNRCYYPGQAPTRD</sequence>
<keyword evidence="3" id="KW-1185">Reference proteome</keyword>
<organism evidence="2 3">
    <name type="scientific">Gracilariopsis chorda</name>
    <dbReference type="NCBI Taxonomy" id="448386"/>
    <lineage>
        <taxon>Eukaryota</taxon>
        <taxon>Rhodophyta</taxon>
        <taxon>Florideophyceae</taxon>
        <taxon>Rhodymeniophycidae</taxon>
        <taxon>Gracilariales</taxon>
        <taxon>Gracilariaceae</taxon>
        <taxon>Gracilariopsis</taxon>
    </lineage>
</organism>
<accession>A0A2V3J5M1</accession>
<feature type="region of interest" description="Disordered" evidence="1">
    <location>
        <begin position="1"/>
        <end position="25"/>
    </location>
</feature>
<feature type="compositionally biased region" description="Basic and acidic residues" evidence="1">
    <location>
        <begin position="129"/>
        <end position="150"/>
    </location>
</feature>
<name>A0A2V3J5M1_9FLOR</name>
<reference evidence="2 3" key="1">
    <citation type="journal article" date="2018" name="Mol. Biol. Evol.">
        <title>Analysis of the draft genome of the red seaweed Gracilariopsis chorda provides insights into genome size evolution in Rhodophyta.</title>
        <authorList>
            <person name="Lee J."/>
            <person name="Yang E.C."/>
            <person name="Graf L."/>
            <person name="Yang J.H."/>
            <person name="Qiu H."/>
            <person name="Zel Zion U."/>
            <person name="Chan C.X."/>
            <person name="Stephens T.G."/>
            <person name="Weber A.P.M."/>
            <person name="Boo G.H."/>
            <person name="Boo S.M."/>
            <person name="Kim K.M."/>
            <person name="Shin Y."/>
            <person name="Jung M."/>
            <person name="Lee S.J."/>
            <person name="Yim H.S."/>
            <person name="Lee J.H."/>
            <person name="Bhattacharya D."/>
            <person name="Yoon H.S."/>
        </authorList>
    </citation>
    <scope>NUCLEOTIDE SEQUENCE [LARGE SCALE GENOMIC DNA]</scope>
    <source>
        <strain evidence="2 3">SKKU-2015</strain>
        <tissue evidence="2">Whole body</tissue>
    </source>
</reference>
<comment type="caution">
    <text evidence="2">The sequence shown here is derived from an EMBL/GenBank/DDBJ whole genome shotgun (WGS) entry which is preliminary data.</text>
</comment>
<evidence type="ECO:0000313" key="2">
    <source>
        <dbReference type="EMBL" id="PXF49705.1"/>
    </source>
</evidence>
<protein>
    <submittedName>
        <fullName evidence="2">Uncharacterized protein</fullName>
    </submittedName>
</protein>
<dbReference type="AlphaFoldDB" id="A0A2V3J5M1"/>
<feature type="region of interest" description="Disordered" evidence="1">
    <location>
        <begin position="66"/>
        <end position="248"/>
    </location>
</feature>
<dbReference type="EMBL" id="NBIV01000002">
    <property type="protein sequence ID" value="PXF49705.1"/>
    <property type="molecule type" value="Genomic_DNA"/>
</dbReference>
<gene>
    <name evidence="2" type="ORF">BWQ96_00357</name>
</gene>
<proteinExistence type="predicted"/>
<feature type="compositionally biased region" description="Basic and acidic residues" evidence="1">
    <location>
        <begin position="1"/>
        <end position="11"/>
    </location>
</feature>
<feature type="compositionally biased region" description="Basic and acidic residues" evidence="1">
    <location>
        <begin position="171"/>
        <end position="190"/>
    </location>
</feature>